<feature type="domain" description="HTH APSES-type" evidence="2">
    <location>
        <begin position="116"/>
        <end position="265"/>
    </location>
</feature>
<keyword evidence="4" id="KW-1185">Reference proteome</keyword>
<dbReference type="InterPro" id="IPR003163">
    <property type="entry name" value="Tscrpt_reg_HTH_APSES-type"/>
</dbReference>
<dbReference type="GO" id="GO:1990862">
    <property type="term" value="C:nuclear membrane complex Bqt3-Bqt4"/>
    <property type="evidence" value="ECO:0007669"/>
    <property type="project" value="InterPro"/>
</dbReference>
<dbReference type="GO" id="GO:0044820">
    <property type="term" value="P:mitotic telomere tethering at nuclear periphery"/>
    <property type="evidence" value="ECO:0007669"/>
    <property type="project" value="TreeGrafter"/>
</dbReference>
<feature type="compositionally biased region" description="Low complexity" evidence="1">
    <location>
        <begin position="271"/>
        <end position="285"/>
    </location>
</feature>
<dbReference type="PROSITE" id="PS51299">
    <property type="entry name" value="HTH_APSES"/>
    <property type="match status" value="1"/>
</dbReference>
<dbReference type="InterPro" id="IPR036887">
    <property type="entry name" value="HTH_APSES_sf"/>
</dbReference>
<name>A0A316ZJ80_9BASI</name>
<evidence type="ECO:0000313" key="3">
    <source>
        <dbReference type="EMBL" id="PWO00406.1"/>
    </source>
</evidence>
<evidence type="ECO:0000259" key="2">
    <source>
        <dbReference type="PROSITE" id="PS51299"/>
    </source>
</evidence>
<gene>
    <name evidence="3" type="ORF">FA09DRAFT_342390</name>
</gene>
<dbReference type="PANTHER" id="PTHR38044">
    <property type="entry name" value="BOUQUET FORMATION PROTEIN 4"/>
    <property type="match status" value="1"/>
</dbReference>
<evidence type="ECO:0000313" key="4">
    <source>
        <dbReference type="Proteomes" id="UP000245946"/>
    </source>
</evidence>
<proteinExistence type="predicted"/>
<dbReference type="GO" id="GO:0070197">
    <property type="term" value="P:meiotic attachment of telomere to nuclear envelope"/>
    <property type="evidence" value="ECO:0007669"/>
    <property type="project" value="InterPro"/>
</dbReference>
<dbReference type="Proteomes" id="UP000245946">
    <property type="component" value="Unassembled WGS sequence"/>
</dbReference>
<feature type="region of interest" description="Disordered" evidence="1">
    <location>
        <begin position="182"/>
        <end position="220"/>
    </location>
</feature>
<dbReference type="OrthoDB" id="1935484at2759"/>
<dbReference type="GeneID" id="37272089"/>
<dbReference type="GO" id="GO:0003677">
    <property type="term" value="F:DNA binding"/>
    <property type="evidence" value="ECO:0007669"/>
    <property type="project" value="InterPro"/>
</dbReference>
<sequence length="457" mass="46938">MPSTSRRSTPARRARSSSVASNVSAASTKSTRSNSKPSLPASASAAAGLGSATPTKSPARARASKAAAASAASELKAAEAAVAAAADPARPQLPEKQNPVLPAEGVPVKLQVIRRDAKNIIIGRVKLPTVNGTDHAFLLKRFDTNALAASSMFRIAFPYASSAEEKAEMAYLESRYDVERANGGSARASNSPAKRKPGRPKKQTPEELETESHGTGSTGVRLQGTWIPCADAIHVAAEYGLLRFVKPLVEARAAQNENGTLLLTPSKHDSVSTPTGASSSAPSSAKRARKVEETQTVTTTAGEASPTVTRTRTTTDADGSVKVEQLAVGGSALTPEQIEAEIKASQALAAGVQAQAAASVESSSGRKRRATNQRPTADLDPLADDDAEEAPASNAVVRSVRRGAGVVRRRPVATTAGALASAGAIGAGALAWMAGGNLDVAQQIVSQGVASISAWFL</sequence>
<protein>
    <recommendedName>
        <fullName evidence="2">HTH APSES-type domain-containing protein</fullName>
    </recommendedName>
</protein>
<dbReference type="AlphaFoldDB" id="A0A316ZJ80"/>
<feature type="region of interest" description="Disordered" evidence="1">
    <location>
        <begin position="260"/>
        <end position="318"/>
    </location>
</feature>
<feature type="compositionally biased region" description="Basic residues" evidence="1">
    <location>
        <begin position="193"/>
        <end position="202"/>
    </location>
</feature>
<feature type="compositionally biased region" description="Low complexity" evidence="1">
    <location>
        <begin position="16"/>
        <end position="68"/>
    </location>
</feature>
<feature type="region of interest" description="Disordered" evidence="1">
    <location>
        <begin position="358"/>
        <end position="393"/>
    </location>
</feature>
<evidence type="ECO:0000256" key="1">
    <source>
        <dbReference type="SAM" id="MobiDB-lite"/>
    </source>
</evidence>
<reference evidence="3 4" key="1">
    <citation type="journal article" date="2018" name="Mol. Biol. Evol.">
        <title>Broad Genomic Sampling Reveals a Smut Pathogenic Ancestry of the Fungal Clade Ustilaginomycotina.</title>
        <authorList>
            <person name="Kijpornyongpan T."/>
            <person name="Mondo S.J."/>
            <person name="Barry K."/>
            <person name="Sandor L."/>
            <person name="Lee J."/>
            <person name="Lipzen A."/>
            <person name="Pangilinan J."/>
            <person name="LaButti K."/>
            <person name="Hainaut M."/>
            <person name="Henrissat B."/>
            <person name="Grigoriev I.V."/>
            <person name="Spatafora J.W."/>
            <person name="Aime M.C."/>
        </authorList>
    </citation>
    <scope>NUCLEOTIDE SEQUENCE [LARGE SCALE GENOMIC DNA]</scope>
    <source>
        <strain evidence="3 4">MCA 4186</strain>
    </source>
</reference>
<dbReference type="SUPFAM" id="SSF54616">
    <property type="entry name" value="DNA-binding domain of Mlu1-box binding protein MBP1"/>
    <property type="match status" value="1"/>
</dbReference>
<dbReference type="STRING" id="58919.A0A316ZJ80"/>
<dbReference type="InterPro" id="IPR037548">
    <property type="entry name" value="Bqt4"/>
</dbReference>
<dbReference type="RefSeq" id="XP_025600684.1">
    <property type="nucleotide sequence ID" value="XM_025744545.1"/>
</dbReference>
<dbReference type="EMBL" id="KZ819285">
    <property type="protein sequence ID" value="PWO00406.1"/>
    <property type="molecule type" value="Genomic_DNA"/>
</dbReference>
<feature type="region of interest" description="Disordered" evidence="1">
    <location>
        <begin position="1"/>
        <end position="68"/>
    </location>
</feature>
<accession>A0A316ZJ80</accession>
<dbReference type="PANTHER" id="PTHR38044:SF1">
    <property type="entry name" value="BOUQUET FORMATION PROTEIN 4"/>
    <property type="match status" value="1"/>
</dbReference>
<organism evidence="3 4">
    <name type="scientific">Tilletiopsis washingtonensis</name>
    <dbReference type="NCBI Taxonomy" id="58919"/>
    <lineage>
        <taxon>Eukaryota</taxon>
        <taxon>Fungi</taxon>
        <taxon>Dikarya</taxon>
        <taxon>Basidiomycota</taxon>
        <taxon>Ustilaginomycotina</taxon>
        <taxon>Exobasidiomycetes</taxon>
        <taxon>Entylomatales</taxon>
        <taxon>Entylomatales incertae sedis</taxon>
        <taxon>Tilletiopsis</taxon>
    </lineage>
</organism>